<proteinExistence type="predicted"/>
<accession>A0ABV2ULS0</accession>
<dbReference type="RefSeq" id="WP_356675276.1">
    <property type="nucleotide sequence ID" value="NZ_JBEXEF010000322.1"/>
</dbReference>
<keyword evidence="1" id="KW-0812">Transmembrane</keyword>
<organism evidence="2 3">
    <name type="scientific">Streptomyces sp. 900116325</name>
    <dbReference type="NCBI Taxonomy" id="3154295"/>
    <lineage>
        <taxon>Bacteria</taxon>
        <taxon>Bacillati</taxon>
        <taxon>Actinomycetota</taxon>
        <taxon>Actinomycetes</taxon>
        <taxon>Kitasatosporales</taxon>
        <taxon>Streptomycetaceae</taxon>
        <taxon>Streptomyces</taxon>
    </lineage>
</organism>
<dbReference type="Proteomes" id="UP001550044">
    <property type="component" value="Unassembled WGS sequence"/>
</dbReference>
<sequence>MSTLALLVLLLLVLVVVLTVSALGYLAHRHPALATPLMVAMGGAAVLAACIVPVAIR</sequence>
<keyword evidence="3" id="KW-1185">Reference proteome</keyword>
<feature type="transmembrane region" description="Helical" evidence="1">
    <location>
        <begin position="32"/>
        <end position="56"/>
    </location>
</feature>
<keyword evidence="1" id="KW-1133">Transmembrane helix</keyword>
<reference evidence="2 3" key="1">
    <citation type="submission" date="2024-06" db="EMBL/GenBank/DDBJ databases">
        <title>The Natural Products Discovery Center: Release of the First 8490 Sequenced Strains for Exploring Actinobacteria Biosynthetic Diversity.</title>
        <authorList>
            <person name="Kalkreuter E."/>
            <person name="Kautsar S.A."/>
            <person name="Yang D."/>
            <person name="Bader C.D."/>
            <person name="Teijaro C.N."/>
            <person name="Fluegel L."/>
            <person name="Davis C.M."/>
            <person name="Simpson J.R."/>
            <person name="Lauterbach L."/>
            <person name="Steele A.D."/>
            <person name="Gui C."/>
            <person name="Meng S."/>
            <person name="Li G."/>
            <person name="Viehrig K."/>
            <person name="Ye F."/>
            <person name="Su P."/>
            <person name="Kiefer A.F."/>
            <person name="Nichols A."/>
            <person name="Cepeda A.J."/>
            <person name="Yan W."/>
            <person name="Fan B."/>
            <person name="Jiang Y."/>
            <person name="Adhikari A."/>
            <person name="Zheng C.-J."/>
            <person name="Schuster L."/>
            <person name="Cowan T.M."/>
            <person name="Smanski M.J."/>
            <person name="Chevrette M.G."/>
            <person name="De Carvalho L.P.S."/>
            <person name="Shen B."/>
        </authorList>
    </citation>
    <scope>NUCLEOTIDE SEQUENCE [LARGE SCALE GENOMIC DNA]</scope>
    <source>
        <strain evidence="2 3">NPDC005137</strain>
    </source>
</reference>
<dbReference type="EMBL" id="JBEXIP010000071">
    <property type="protein sequence ID" value="MET8438792.1"/>
    <property type="molecule type" value="Genomic_DNA"/>
</dbReference>
<evidence type="ECO:0000256" key="1">
    <source>
        <dbReference type="SAM" id="Phobius"/>
    </source>
</evidence>
<evidence type="ECO:0000313" key="3">
    <source>
        <dbReference type="Proteomes" id="UP001550044"/>
    </source>
</evidence>
<name>A0ABV2ULS0_9ACTN</name>
<protein>
    <recommendedName>
        <fullName evidence="4">Histidine kinase</fullName>
    </recommendedName>
</protein>
<evidence type="ECO:0000313" key="2">
    <source>
        <dbReference type="EMBL" id="MET8438792.1"/>
    </source>
</evidence>
<keyword evidence="1" id="KW-0472">Membrane</keyword>
<evidence type="ECO:0008006" key="4">
    <source>
        <dbReference type="Google" id="ProtNLM"/>
    </source>
</evidence>
<gene>
    <name evidence="2" type="ORF">ABZV61_40175</name>
</gene>
<comment type="caution">
    <text evidence="2">The sequence shown here is derived from an EMBL/GenBank/DDBJ whole genome shotgun (WGS) entry which is preliminary data.</text>
</comment>